<feature type="domain" description="PPM-type phosphatase" evidence="2">
    <location>
        <begin position="209"/>
        <end position="488"/>
    </location>
</feature>
<sequence>MKINSASQQKPIYARPQTSPLKTGQSSIQKNKYLVSTGISTNINTKTDNKVSKSTALSHDLISLIKNGAISHINNQFNRKLNSPNQFILDINHDSNQNRPKSKQQIQKIIKNKKTDNNLKHHENLIQKQFQKLFDIHKQHQKSQRSPPHIHNRAMSNGDLKPTSDIANKLIEYIKKQSVKQIKGYRSISNPDIVLTERRLISRFVVKTQAGMLHTKQEKINQDSYAIHERIGNIDNSYLLQVSDGHGINGHEVAQFVQERLPTIIDQLLKSQKMNKKEQDMMIQVILRQAFERTTKELYKSGIDITYSGATTVCLLVIERTGWCANIGDSRAIVAKQKDGLHVVELSHDQKPDIPKEQKRIIQNGGRVQAYSDEEGNPIGPARVWLKNENVPGLAMSRSFGDYVAAQVGVISIPEIIKHTFQNDKFLIMASDGIWEFLDNQWVIDTVYAYYLKNDAEGAVDRLIKQATETWQKEDEVIDDITCIIAFFN</sequence>
<name>A0A8S1JYK6_9CILI</name>
<dbReference type="AlphaFoldDB" id="A0A8S1JYK6"/>
<accession>A0A8S1JYK6</accession>
<evidence type="ECO:0000259" key="2">
    <source>
        <dbReference type="PROSITE" id="PS51746"/>
    </source>
</evidence>
<dbReference type="FunFam" id="3.60.40.10:FF:000085">
    <property type="entry name" value="Uncharacterized protein"/>
    <property type="match status" value="1"/>
</dbReference>
<proteinExistence type="predicted"/>
<comment type="caution">
    <text evidence="3">The sequence shown here is derived from an EMBL/GenBank/DDBJ whole genome shotgun (WGS) entry which is preliminary data.</text>
</comment>
<evidence type="ECO:0000256" key="1">
    <source>
        <dbReference type="SAM" id="MobiDB-lite"/>
    </source>
</evidence>
<feature type="compositionally biased region" description="Basic residues" evidence="1">
    <location>
        <begin position="142"/>
        <end position="152"/>
    </location>
</feature>
<feature type="region of interest" description="Disordered" evidence="1">
    <location>
        <begin position="1"/>
        <end position="27"/>
    </location>
</feature>
<dbReference type="EMBL" id="CAJJDN010000001">
    <property type="protein sequence ID" value="CAD8046439.1"/>
    <property type="molecule type" value="Genomic_DNA"/>
</dbReference>
<dbReference type="CDD" id="cd00143">
    <property type="entry name" value="PP2Cc"/>
    <property type="match status" value="1"/>
</dbReference>
<dbReference type="GO" id="GO:0004722">
    <property type="term" value="F:protein serine/threonine phosphatase activity"/>
    <property type="evidence" value="ECO:0007669"/>
    <property type="project" value="InterPro"/>
</dbReference>
<organism evidence="3 4">
    <name type="scientific">Paramecium sonneborni</name>
    <dbReference type="NCBI Taxonomy" id="65129"/>
    <lineage>
        <taxon>Eukaryota</taxon>
        <taxon>Sar</taxon>
        <taxon>Alveolata</taxon>
        <taxon>Ciliophora</taxon>
        <taxon>Intramacronucleata</taxon>
        <taxon>Oligohymenophorea</taxon>
        <taxon>Peniculida</taxon>
        <taxon>Parameciidae</taxon>
        <taxon>Paramecium</taxon>
    </lineage>
</organism>
<dbReference type="SMART" id="SM00332">
    <property type="entry name" value="PP2Cc"/>
    <property type="match status" value="1"/>
</dbReference>
<evidence type="ECO:0000313" key="3">
    <source>
        <dbReference type="EMBL" id="CAD8046439.1"/>
    </source>
</evidence>
<dbReference type="InterPro" id="IPR001932">
    <property type="entry name" value="PPM-type_phosphatase-like_dom"/>
</dbReference>
<gene>
    <name evidence="3" type="ORF">PSON_ATCC_30995.1.T0010612</name>
</gene>
<protein>
    <recommendedName>
        <fullName evidence="2">PPM-type phosphatase domain-containing protein</fullName>
    </recommendedName>
</protein>
<dbReference type="PANTHER" id="PTHR47992">
    <property type="entry name" value="PROTEIN PHOSPHATASE"/>
    <property type="match status" value="1"/>
</dbReference>
<dbReference type="PROSITE" id="PS51746">
    <property type="entry name" value="PPM_2"/>
    <property type="match status" value="1"/>
</dbReference>
<keyword evidence="4" id="KW-1185">Reference proteome</keyword>
<evidence type="ECO:0000313" key="4">
    <source>
        <dbReference type="Proteomes" id="UP000692954"/>
    </source>
</evidence>
<dbReference type="OrthoDB" id="10264738at2759"/>
<dbReference type="Proteomes" id="UP000692954">
    <property type="component" value="Unassembled WGS sequence"/>
</dbReference>
<reference evidence="3" key="1">
    <citation type="submission" date="2021-01" db="EMBL/GenBank/DDBJ databases">
        <authorList>
            <consortium name="Genoscope - CEA"/>
            <person name="William W."/>
        </authorList>
    </citation>
    <scope>NUCLEOTIDE SEQUENCE</scope>
</reference>
<feature type="region of interest" description="Disordered" evidence="1">
    <location>
        <begin position="142"/>
        <end position="161"/>
    </location>
</feature>
<dbReference type="Pfam" id="PF00481">
    <property type="entry name" value="PP2C"/>
    <property type="match status" value="1"/>
</dbReference>
<dbReference type="InterPro" id="IPR015655">
    <property type="entry name" value="PP2C"/>
</dbReference>